<name>A0A5K7ZR14_9BACT</name>
<dbReference type="RefSeq" id="WP_155323008.1">
    <property type="nucleotide sequence ID" value="NZ_AP021876.1"/>
</dbReference>
<feature type="domain" description="CobN/magnesium chelatase" evidence="1">
    <location>
        <begin position="126"/>
        <end position="1235"/>
    </location>
</feature>
<gene>
    <name evidence="2" type="ORF">DSCO28_31560</name>
</gene>
<dbReference type="NCBIfam" id="TIGR02257">
    <property type="entry name" value="cobalto_cobN"/>
    <property type="match status" value="1"/>
</dbReference>
<dbReference type="KEGG" id="dov:DSCO28_31560"/>
<dbReference type="GO" id="GO:0009236">
    <property type="term" value="P:cobalamin biosynthetic process"/>
    <property type="evidence" value="ECO:0007669"/>
    <property type="project" value="InterPro"/>
</dbReference>
<dbReference type="InterPro" id="IPR011953">
    <property type="entry name" value="Cobalto_CobN"/>
</dbReference>
<dbReference type="PANTHER" id="PTHR44119">
    <property type="entry name" value="MAGNESIUM-CHELATASE SUBUNIT CHLH, CHLOROPLASTIC"/>
    <property type="match status" value="1"/>
</dbReference>
<sequence>MRPYTLCYYSATAMEMPSLSEGVRQYLDAGGDIRVHARTQTQLFDQARQQAFVDQAVGADAIIVSLHGGKPSFPAFDCLMAALAGLDEKNRPCLHIQPTGGDEDSVVAAREHSPGFGTPVWDTIHGYLKQGGHINYHQLLIFLYNHLFSADEPCRPAEILPNEGLYHPDMPGIPDLDDYLNERVDPARPTVGLWFYQTYWLNNNLAHIDAIIRAVESRGANVIPVFHQRYKDADRGNNGADHIVAHYFMDGERPRIQVLINPLLFSLTVAAPEYKTLLPRLNVPFIQAMVSLNPYAQWKESLQGMHAMDVSYAVAQPEFDGALITVPVATREQDTIDPVTGALLSKSVPIEERVDKMVRLALNWGRLKAKTNAERKVAIVFHHYPPRNDRIGCAAGLDSFASVKKLLDRMREEGYRIENTYADGDELAHDILSRMTCDRRWLAPDQLAARAEAHAGAEWFALWHAALPDPVREKMTADWGAIPGDLFVHDHQLHFPGIINGNVFMTIQPPRGYLENIDKIYHDMVLSPPHHYLAQYRWMRDVFKADVVMHVGKHGSLEWLPGKSLGLSETCYPDLAIMELPNVYPYIINDPGEGTQAKRRSYACIIDHLTPATTNADLYDDLGTVQGLVGDYAVAVSEDPAKMEILRPMIWEAVEAASLDKDLEIDRETALGDFDGFLERLHAYIEELSDTMINDGLHTMGTPPEDARLEEFVVQLTRLANGSVPSLREAMVRAMGFDYDDVLDHRGRRPARFGGLSGAEIVRQAHGKALALVHGLAAADYRPEAVPALIEELLARPSADAEAVLTYIADILVPNVRRCVEEIDYSFAAFTGGFVPPGPSGAPTRGQADILPTGRNFYSVDPNKIPTPAAWEVGMRLGDALIERYMQASGRYPDNIGILIYGTSTMRTRGDDIAEVYYLMGVRPVWARGSGNVTGLEAIPASELKRPRLDVTPRISGLFRDSFPNLVARIDEAVRMVAALKEPPESNFVRRNVYKDLEEYRRMGMSEEDAYREATFRVFGCPPGTYGAGVAELVESKNWETQDDLGNNYIRYSSHAYGQGSYGQQKPDVYRRHLARMDVTVKNEDSREYDMMSCTDYYNYYGGMIVAAKTVRGSLPFSMMGDSSDPKRVKMRTTFEEAKHVLRSRLVNPKWLAGMKRHGYKGAGDISHMMDVVLGWDATAEVIDGWMYEKIANAYALDHEMQEWMKAVNPFALQNILDKLLEAIHRGMWDAGDEMTEELRNAYLEMEGEIEEWSDQEPVTSDQVVGDR</sequence>
<dbReference type="CDD" id="cd10150">
    <property type="entry name" value="CobN_like"/>
    <property type="match status" value="1"/>
</dbReference>
<reference evidence="2 3" key="1">
    <citation type="submission" date="2019-11" db="EMBL/GenBank/DDBJ databases">
        <title>Comparative genomics of hydrocarbon-degrading Desulfosarcina strains.</title>
        <authorList>
            <person name="Watanabe M."/>
            <person name="Kojima H."/>
            <person name="Fukui M."/>
        </authorList>
    </citation>
    <scope>NUCLEOTIDE SEQUENCE [LARGE SCALE GENOMIC DNA]</scope>
    <source>
        <strain evidence="2 3">28bB2T</strain>
    </source>
</reference>
<evidence type="ECO:0000313" key="3">
    <source>
        <dbReference type="Proteomes" id="UP000425960"/>
    </source>
</evidence>
<dbReference type="PANTHER" id="PTHR44119:SF7">
    <property type="entry name" value="MAGNESIUM CHELATASE SUBUNIT"/>
    <property type="match status" value="1"/>
</dbReference>
<proteinExistence type="predicted"/>
<dbReference type="Proteomes" id="UP000425960">
    <property type="component" value="Chromosome"/>
</dbReference>
<evidence type="ECO:0000313" key="2">
    <source>
        <dbReference type="EMBL" id="BBO82590.1"/>
    </source>
</evidence>
<dbReference type="EMBL" id="AP021876">
    <property type="protein sequence ID" value="BBO82590.1"/>
    <property type="molecule type" value="Genomic_DNA"/>
</dbReference>
<evidence type="ECO:0000259" key="1">
    <source>
        <dbReference type="Pfam" id="PF02514"/>
    </source>
</evidence>
<protein>
    <submittedName>
        <fullName evidence="2">Cobaltochelatase subunit CobN</fullName>
    </submittedName>
</protein>
<dbReference type="GO" id="GO:0051116">
    <property type="term" value="F:cobaltochelatase activity"/>
    <property type="evidence" value="ECO:0007669"/>
    <property type="project" value="InterPro"/>
</dbReference>
<accession>A0A5K7ZR14</accession>
<dbReference type="InterPro" id="IPR003672">
    <property type="entry name" value="CobN/Mg_chltase"/>
</dbReference>
<dbReference type="AlphaFoldDB" id="A0A5K7ZR14"/>
<dbReference type="Pfam" id="PF02514">
    <property type="entry name" value="CobN-Mg_chel"/>
    <property type="match status" value="1"/>
</dbReference>
<organism evidence="2 3">
    <name type="scientific">Desulfosarcina ovata subsp. sediminis</name>
    <dbReference type="NCBI Taxonomy" id="885957"/>
    <lineage>
        <taxon>Bacteria</taxon>
        <taxon>Pseudomonadati</taxon>
        <taxon>Thermodesulfobacteriota</taxon>
        <taxon>Desulfobacteria</taxon>
        <taxon>Desulfobacterales</taxon>
        <taxon>Desulfosarcinaceae</taxon>
        <taxon>Desulfosarcina</taxon>
    </lineage>
</organism>